<protein>
    <submittedName>
        <fullName evidence="2">Uncharacterized protein</fullName>
    </submittedName>
</protein>
<reference evidence="2 3" key="1">
    <citation type="submission" date="2020-10" db="EMBL/GenBank/DDBJ databases">
        <title>Connecting structure to function with the recovery of over 1000 high-quality activated sludge metagenome-assembled genomes encoding full-length rRNA genes using long-read sequencing.</title>
        <authorList>
            <person name="Singleton C.M."/>
            <person name="Petriglieri F."/>
            <person name="Kristensen J.M."/>
            <person name="Kirkegaard R.H."/>
            <person name="Michaelsen T.Y."/>
            <person name="Andersen M.H."/>
            <person name="Karst S.M."/>
            <person name="Dueholm M.S."/>
            <person name="Nielsen P.H."/>
            <person name="Albertsen M."/>
        </authorList>
    </citation>
    <scope>NUCLEOTIDE SEQUENCE [LARGE SCALE GENOMIC DNA]</scope>
    <source>
        <strain evidence="2">EsbW_18-Q3-R4-48_BATAC.285</strain>
    </source>
</reference>
<dbReference type="AlphaFoldDB" id="A0A935PWM9"/>
<feature type="region of interest" description="Disordered" evidence="1">
    <location>
        <begin position="1"/>
        <end position="53"/>
    </location>
</feature>
<proteinExistence type="predicted"/>
<evidence type="ECO:0000313" key="3">
    <source>
        <dbReference type="Proteomes" id="UP000697998"/>
    </source>
</evidence>
<organism evidence="2 3">
    <name type="scientific">Candidatus Accumulibacter proximus</name>
    <dbReference type="NCBI Taxonomy" id="2954385"/>
    <lineage>
        <taxon>Bacteria</taxon>
        <taxon>Pseudomonadati</taxon>
        <taxon>Pseudomonadota</taxon>
        <taxon>Betaproteobacteria</taxon>
        <taxon>Candidatus Accumulibacter</taxon>
    </lineage>
</organism>
<comment type="caution">
    <text evidence="2">The sequence shown here is derived from an EMBL/GenBank/DDBJ whole genome shotgun (WGS) entry which is preliminary data.</text>
</comment>
<sequence length="95" mass="10132">MASASSSVSPKRAATDPADGDPYSRWLAHPPGESHQTVLAGAGKPHLGPPPKNIQALDQHYENLQRELRRTFDTLLITVAPGSNTNTNMFASTPA</sequence>
<gene>
    <name evidence="2" type="ORF">IPJ27_08080</name>
</gene>
<dbReference type="EMBL" id="JADJMH010000005">
    <property type="protein sequence ID" value="MBK7674718.1"/>
    <property type="molecule type" value="Genomic_DNA"/>
</dbReference>
<dbReference type="Proteomes" id="UP000697998">
    <property type="component" value="Unassembled WGS sequence"/>
</dbReference>
<evidence type="ECO:0000256" key="1">
    <source>
        <dbReference type="SAM" id="MobiDB-lite"/>
    </source>
</evidence>
<name>A0A935PWM9_9PROT</name>
<accession>A0A935PWM9</accession>
<evidence type="ECO:0000313" key="2">
    <source>
        <dbReference type="EMBL" id="MBK7674718.1"/>
    </source>
</evidence>